<dbReference type="AlphaFoldDB" id="A0A517YFE4"/>
<evidence type="ECO:0000313" key="2">
    <source>
        <dbReference type="Proteomes" id="UP000315017"/>
    </source>
</evidence>
<dbReference type="Proteomes" id="UP000315017">
    <property type="component" value="Chromosome"/>
</dbReference>
<keyword evidence="2" id="KW-1185">Reference proteome</keyword>
<dbReference type="KEGG" id="aagg:ETAA8_40610"/>
<accession>A0A517YFE4</accession>
<sequence length="218" mass="23727">MRGDIYNARTPHTPQYKARGISQYWAGGVCVIYIRASFKQVNCKFTTQEGPVVNASWLGRQKFIKPNPSNVTFATCGTVCQHAGHGCDTGVAPAVGTHHAPVSWPRTWATRCVCQSGTRRPGAGYPGGIGSFFASFSSLFPTPTSAVTHKLPLIERAIRLKPRTSAVYVIPVVNPKLIARTFASQTEESTPWLKSPLNRCPLPTAATSERRLSSLTVR</sequence>
<proteinExistence type="predicted"/>
<gene>
    <name evidence="1" type="ORF">ETAA8_40610</name>
</gene>
<protein>
    <submittedName>
        <fullName evidence="1">Uncharacterized protein</fullName>
    </submittedName>
</protein>
<evidence type="ECO:0000313" key="1">
    <source>
        <dbReference type="EMBL" id="QDU28955.1"/>
    </source>
</evidence>
<name>A0A517YFE4_9BACT</name>
<reference evidence="1 2" key="1">
    <citation type="submission" date="2019-02" db="EMBL/GenBank/DDBJ databases">
        <title>Deep-cultivation of Planctomycetes and their phenomic and genomic characterization uncovers novel biology.</title>
        <authorList>
            <person name="Wiegand S."/>
            <person name="Jogler M."/>
            <person name="Boedeker C."/>
            <person name="Pinto D."/>
            <person name="Vollmers J."/>
            <person name="Rivas-Marin E."/>
            <person name="Kohn T."/>
            <person name="Peeters S.H."/>
            <person name="Heuer A."/>
            <person name="Rast P."/>
            <person name="Oberbeckmann S."/>
            <person name="Bunk B."/>
            <person name="Jeske O."/>
            <person name="Meyerdierks A."/>
            <person name="Storesund J.E."/>
            <person name="Kallscheuer N."/>
            <person name="Luecker S."/>
            <person name="Lage O.M."/>
            <person name="Pohl T."/>
            <person name="Merkel B.J."/>
            <person name="Hornburger P."/>
            <person name="Mueller R.-W."/>
            <person name="Bruemmer F."/>
            <person name="Labrenz M."/>
            <person name="Spormann A.M."/>
            <person name="Op den Camp H."/>
            <person name="Overmann J."/>
            <person name="Amann R."/>
            <person name="Jetten M.S.M."/>
            <person name="Mascher T."/>
            <person name="Medema M.H."/>
            <person name="Devos D.P."/>
            <person name="Kaster A.-K."/>
            <person name="Ovreas L."/>
            <person name="Rohde M."/>
            <person name="Galperin M.Y."/>
            <person name="Jogler C."/>
        </authorList>
    </citation>
    <scope>NUCLEOTIDE SEQUENCE [LARGE SCALE GENOMIC DNA]</scope>
    <source>
        <strain evidence="1 2">ETA_A8</strain>
    </source>
</reference>
<dbReference type="EMBL" id="CP036274">
    <property type="protein sequence ID" value="QDU28955.1"/>
    <property type="molecule type" value="Genomic_DNA"/>
</dbReference>
<organism evidence="1 2">
    <name type="scientific">Anatilimnocola aggregata</name>
    <dbReference type="NCBI Taxonomy" id="2528021"/>
    <lineage>
        <taxon>Bacteria</taxon>
        <taxon>Pseudomonadati</taxon>
        <taxon>Planctomycetota</taxon>
        <taxon>Planctomycetia</taxon>
        <taxon>Pirellulales</taxon>
        <taxon>Pirellulaceae</taxon>
        <taxon>Anatilimnocola</taxon>
    </lineage>
</organism>